<protein>
    <recommendedName>
        <fullName evidence="9">LisH domain-containing protein</fullName>
    </recommendedName>
</protein>
<evidence type="ECO:0000256" key="5">
    <source>
        <dbReference type="ARBA" id="ARBA00023242"/>
    </source>
</evidence>
<comment type="pathway">
    <text evidence="2">Protein modification; protein ubiquitination.</text>
</comment>
<feature type="compositionally biased region" description="Basic and acidic residues" evidence="6">
    <location>
        <begin position="289"/>
        <end position="306"/>
    </location>
</feature>
<dbReference type="GO" id="GO:0009793">
    <property type="term" value="P:embryo development ending in seed dormancy"/>
    <property type="evidence" value="ECO:0007669"/>
    <property type="project" value="EnsemblPlants"/>
</dbReference>
<dbReference type="SUPFAM" id="SSF48371">
    <property type="entry name" value="ARM repeat"/>
    <property type="match status" value="1"/>
</dbReference>
<dbReference type="GO" id="GO:0048366">
    <property type="term" value="P:leaf development"/>
    <property type="evidence" value="ECO:0007669"/>
    <property type="project" value="EnsemblPlants"/>
</dbReference>
<evidence type="ECO:0000256" key="4">
    <source>
        <dbReference type="ARBA" id="ARBA00022786"/>
    </source>
</evidence>
<feature type="compositionally biased region" description="Low complexity" evidence="6">
    <location>
        <begin position="925"/>
        <end position="938"/>
    </location>
</feature>
<dbReference type="GO" id="GO:0080008">
    <property type="term" value="C:Cul4-RING E3 ubiquitin ligase complex"/>
    <property type="evidence" value="ECO:0000318"/>
    <property type="project" value="GO_Central"/>
</dbReference>
<feature type="region of interest" description="Disordered" evidence="6">
    <location>
        <begin position="1204"/>
        <end position="1239"/>
    </location>
</feature>
<feature type="compositionally biased region" description="Polar residues" evidence="6">
    <location>
        <begin position="887"/>
        <end position="902"/>
    </location>
</feature>
<dbReference type="PROSITE" id="PS50896">
    <property type="entry name" value="LISH"/>
    <property type="match status" value="1"/>
</dbReference>
<dbReference type="Gramene" id="ERN08575">
    <property type="protein sequence ID" value="ERN08575"/>
    <property type="gene ID" value="AMTR_s00017p00130610"/>
</dbReference>
<feature type="compositionally biased region" description="Polar residues" evidence="6">
    <location>
        <begin position="1281"/>
        <end position="1299"/>
    </location>
</feature>
<dbReference type="InterPro" id="IPR006594">
    <property type="entry name" value="LisH"/>
</dbReference>
<dbReference type="GO" id="GO:0016567">
    <property type="term" value="P:protein ubiquitination"/>
    <property type="evidence" value="ECO:0007669"/>
    <property type="project" value="UniProtKB-UniPathway"/>
</dbReference>
<dbReference type="InterPro" id="IPR001680">
    <property type="entry name" value="WD40_rpt"/>
</dbReference>
<dbReference type="EMBL" id="KI393256">
    <property type="protein sequence ID" value="ERN08575.1"/>
    <property type="molecule type" value="Genomic_DNA"/>
</dbReference>
<feature type="region of interest" description="Disordered" evidence="6">
    <location>
        <begin position="215"/>
        <end position="245"/>
    </location>
</feature>
<gene>
    <name evidence="7" type="ORF">AMTR_s00017p00130610</name>
</gene>
<dbReference type="SMART" id="SM00320">
    <property type="entry name" value="WD40"/>
    <property type="match status" value="3"/>
</dbReference>
<feature type="compositionally biased region" description="Basic and acidic residues" evidence="6">
    <location>
        <begin position="268"/>
        <end position="277"/>
    </location>
</feature>
<feature type="compositionally biased region" description="Polar residues" evidence="6">
    <location>
        <begin position="1204"/>
        <end position="1233"/>
    </location>
</feature>
<proteinExistence type="inferred from homology"/>
<feature type="region of interest" description="Disordered" evidence="6">
    <location>
        <begin position="1745"/>
        <end position="1863"/>
    </location>
</feature>
<accession>W1PN22</accession>
<sequence>MEVQPTTVDAQAQQNAEAEPESSNGRSEKDDLLSKAHNFVAKITSSQANPNSKVLHALASMMETQESRYVEESGRSSFSNGRASHNIGRLGNLIRDNDEFFELVSFKFLTESRYSTSVRCAAARLLLACSTTWMYPHVFDESVLENVKRWVMDDKGEADGNNPVDMHMLRTYATGLLAVSLSGGGQMVEDVLTSGLSGKLMRFLRTRVLGEINTSQKDSSFPTESKRFSNSTFSRGREENKGRTRLASDAIRVDVARPLDEGLADDQNIGRDRERSVSSKQAGVMDFFEDSRDETLEESVRDETSRRRGNRAASRPEKPLTSPGSGIRLGGQVRNTKERNPVKSGDSRRMMDTKKDFNKTDADASVTEREENDYSCKEFKVGTKDISDLVMKAFRAAEDEARAANAPHEAVKAAGEAAAELVKTTALEALKNTGDEEAALLAALTAVSTVVDAAKATEVSRESLTAIGESTSTKEPEKEEELEGYVILDAESLAQKMELYCIQCLEKLGEYVEVLGPVLHEKGVDVCLALLHHHSKDKQSVKSLAMLSEVLKLICALAAHRKFASLFVDRGGMQKLLAVQRIPQTFTGLSLCLFAIGSLQAIMERVCALPPDVIHQVVELALQLMECSQDQARKNAALFFGVAFVFRAVLDSFDAQDGLQKMLNLLRTVASVRSGGNSGALGLSNLGALRNDRGPNEVLTAAEKQIAYHTCVALRQYLRAHLLLLVDSLRPNKNRSAGRNIPSARAVYKPLDISNEAMDAVFLQLQRDRKLGPAFVRARWPVVQKFLDFNGHTILLELCQAPPADRYLHDLAQYALDILQLVTLVPNSRKAVVTATLSNERVGMAVILDSANGAAYADPEVIQPALNILVNLVCPPPSLSNKPLSLTQSQTNAQASLPTQNERNGEQAVTEPGGSAPQGPATGNSSQSSGPSVASGVVGDRRISLGPGHGCAGLATTMEQGYRQAREAVRANNGIKVLLHLLHPRVVLPPASLDCIRALACRVLLGLARDDVIAHILTKLQVGKLLSELIRDSGSQAPGMEHGRWQVELSQVAMELIAIVTNSGRASTIAATDAAAPTLKRIERAAIAAATPITYHSRELLLLIHEHLQASGLNATAAALLKEAQLTPLPYLSVPTPVLHQTAVQENLAVQFQWPSGHVSGGFLSGAPKPMLRIEDSGPKVDMSASGSKKKSVSFSPIFSCQAKTQTASQQTPGSKSVSRASNSKNLSLSSRTPEVLSAPLENSRTPIIENLKTPILLPMKRKLTDRESASSSPAKRFALTDSSAQSPVVPTPNLNSRKVGQISDASTFPVTPSSTHKNFYWSSSTPNSMFLDNSEDSTPGLFAEPQPPNTERATLDSLVVQYLKHQHRQCPAPITTLPPISLLHPHVCPESSKSLDAPVNLAARLGTREFRTHYGGMHGHRRDRHYIFSRFRPWRTCRDESVLLTCITFLGNASRVATGCHTGELKVFDSNSGNLLESHHGHQSLVTLVQSTPRADDPKMQLILSSGTSDVRLWDSSALSSGPLSSFEGCKAARFSHGGTVFGAVSAESARREVLLYDVQTFNLEQKLTDTSVSPPVRGHVQSIVHFNPSDTMLLWNGILWDRRTSGPVHRFDQFSDYGGGGFHPAGNEVIINSEVWDLRKFRLLRSVPSLDQTIITFNSGGDIIYAILRRNLEDITSAAQPRRVRHPLFAAFRTIDAVSYLDIATVPVDRCVLDFATEPTDSFVGVVAMDDHEEMYASARIYEVGRRRPTDDDSDPDDGAESDDDDDEDEDEDEDDDGADDDALVGPGGLGGDDDDDDGDDDDEELEEGDLFSEGDDGDFDEDGIGGGILDIGTDDDDDEESQLLESFSSDDEGSLGRLMW</sequence>
<dbReference type="PANTHER" id="PTHR13129">
    <property type="entry name" value="VPRBP PROTEIN-RELATED"/>
    <property type="match status" value="1"/>
</dbReference>
<dbReference type="Proteomes" id="UP000017836">
    <property type="component" value="Unassembled WGS sequence"/>
</dbReference>
<feature type="region of interest" description="Disordered" evidence="6">
    <location>
        <begin position="1"/>
        <end position="30"/>
    </location>
</feature>
<dbReference type="KEGG" id="atr:18436708"/>
<feature type="region of interest" description="Disordered" evidence="6">
    <location>
        <begin position="263"/>
        <end position="353"/>
    </location>
</feature>
<dbReference type="SMART" id="SM00667">
    <property type="entry name" value="LisH"/>
    <property type="match status" value="1"/>
</dbReference>
<dbReference type="PANTHER" id="PTHR13129:SF4">
    <property type="entry name" value="DDB1- AND CUL4-ASSOCIATED FACTOR 1"/>
    <property type="match status" value="1"/>
</dbReference>
<dbReference type="InterPro" id="IPR016024">
    <property type="entry name" value="ARM-type_fold"/>
</dbReference>
<keyword evidence="5" id="KW-0539">Nucleus</keyword>
<feature type="compositionally biased region" description="Acidic residues" evidence="6">
    <location>
        <begin position="1835"/>
        <end position="1856"/>
    </location>
</feature>
<dbReference type="SUPFAM" id="SSF50978">
    <property type="entry name" value="WD40 repeat-like"/>
    <property type="match status" value="1"/>
</dbReference>
<dbReference type="HOGENOM" id="CLU_237244_0_0_1"/>
<comment type="subcellular location">
    <subcellularLocation>
        <location evidence="1">Nucleus</location>
    </subcellularLocation>
</comment>
<keyword evidence="4" id="KW-0833">Ubl conjugation pathway</keyword>
<dbReference type="InterPro" id="IPR033270">
    <property type="entry name" value="VPRBP/DCAF1"/>
</dbReference>
<evidence type="ECO:0000313" key="8">
    <source>
        <dbReference type="Proteomes" id="UP000017836"/>
    </source>
</evidence>
<feature type="compositionally biased region" description="Acidic residues" evidence="6">
    <location>
        <begin position="1794"/>
        <end position="1826"/>
    </location>
</feature>
<evidence type="ECO:0000313" key="7">
    <source>
        <dbReference type="EMBL" id="ERN08575.1"/>
    </source>
</evidence>
<evidence type="ECO:0000256" key="1">
    <source>
        <dbReference type="ARBA" id="ARBA00004123"/>
    </source>
</evidence>
<dbReference type="OrthoDB" id="27563at2759"/>
<dbReference type="GO" id="GO:0009908">
    <property type="term" value="P:flower development"/>
    <property type="evidence" value="ECO:0007669"/>
    <property type="project" value="EnsemblPlants"/>
</dbReference>
<feature type="region of interest" description="Disordered" evidence="6">
    <location>
        <begin position="883"/>
        <end position="939"/>
    </location>
</feature>
<dbReference type="UniPathway" id="UPA00143"/>
<feature type="compositionally biased region" description="Acidic residues" evidence="6">
    <location>
        <begin position="1754"/>
        <end position="1785"/>
    </location>
</feature>
<keyword evidence="8" id="KW-1185">Reference proteome</keyword>
<evidence type="ECO:0000256" key="6">
    <source>
        <dbReference type="SAM" id="MobiDB-lite"/>
    </source>
</evidence>
<comment type="similarity">
    <text evidence="3">Belongs to the VPRBP/DCAF1 family.</text>
</comment>
<dbReference type="Gene3D" id="2.130.10.10">
    <property type="entry name" value="YVTN repeat-like/Quinoprotein amine dehydrogenase"/>
    <property type="match status" value="1"/>
</dbReference>
<feature type="compositionally biased region" description="Basic and acidic residues" evidence="6">
    <location>
        <begin position="335"/>
        <end position="353"/>
    </location>
</feature>
<reference evidence="8" key="1">
    <citation type="journal article" date="2013" name="Science">
        <title>The Amborella genome and the evolution of flowering plants.</title>
        <authorList>
            <consortium name="Amborella Genome Project"/>
        </authorList>
    </citation>
    <scope>NUCLEOTIDE SEQUENCE [LARGE SCALE GENOMIC DNA]</scope>
</reference>
<dbReference type="InterPro" id="IPR036322">
    <property type="entry name" value="WD40_repeat_dom_sf"/>
</dbReference>
<feature type="region of interest" description="Disordered" evidence="6">
    <location>
        <begin position="1170"/>
        <end position="1191"/>
    </location>
</feature>
<dbReference type="eggNOG" id="KOG1832">
    <property type="taxonomic scope" value="Eukaryota"/>
</dbReference>
<evidence type="ECO:0000256" key="2">
    <source>
        <dbReference type="ARBA" id="ARBA00004906"/>
    </source>
</evidence>
<evidence type="ECO:0000256" key="3">
    <source>
        <dbReference type="ARBA" id="ARBA00008845"/>
    </source>
</evidence>
<dbReference type="OMA" id="ECSQDQA"/>
<dbReference type="STRING" id="13333.W1PN22"/>
<evidence type="ECO:0008006" key="9">
    <source>
        <dbReference type="Google" id="ProtNLM"/>
    </source>
</evidence>
<organism evidence="7 8">
    <name type="scientific">Amborella trichopoda</name>
    <dbReference type="NCBI Taxonomy" id="13333"/>
    <lineage>
        <taxon>Eukaryota</taxon>
        <taxon>Viridiplantae</taxon>
        <taxon>Streptophyta</taxon>
        <taxon>Embryophyta</taxon>
        <taxon>Tracheophyta</taxon>
        <taxon>Spermatophyta</taxon>
        <taxon>Magnoliopsida</taxon>
        <taxon>Amborellales</taxon>
        <taxon>Amborellaceae</taxon>
        <taxon>Amborella</taxon>
    </lineage>
</organism>
<dbReference type="FunFam" id="2.130.10.10:FF:000366">
    <property type="entry name" value="DDB1-and CUL4-associated factor homolog 1"/>
    <property type="match status" value="1"/>
</dbReference>
<feature type="region of interest" description="Disordered" evidence="6">
    <location>
        <begin position="1264"/>
        <end position="1299"/>
    </location>
</feature>
<dbReference type="InterPro" id="IPR015943">
    <property type="entry name" value="WD40/YVTN_repeat-like_dom_sf"/>
</dbReference>
<name>W1PN22_AMBTC</name>
<dbReference type="GO" id="GO:0005634">
    <property type="term" value="C:nucleus"/>
    <property type="evidence" value="ECO:0000318"/>
    <property type="project" value="GO_Central"/>
</dbReference>
<feature type="compositionally biased region" description="Polar residues" evidence="6">
    <location>
        <begin position="215"/>
        <end position="234"/>
    </location>
</feature>